<keyword evidence="1 3" id="KW-0853">WD repeat</keyword>
<accession>A0A0C9VZY7</accession>
<reference evidence="4 5" key="1">
    <citation type="submission" date="2014-04" db="EMBL/GenBank/DDBJ databases">
        <title>Evolutionary Origins and Diversification of the Mycorrhizal Mutualists.</title>
        <authorList>
            <consortium name="DOE Joint Genome Institute"/>
            <consortium name="Mycorrhizal Genomics Consortium"/>
            <person name="Kohler A."/>
            <person name="Kuo A."/>
            <person name="Nagy L.G."/>
            <person name="Floudas D."/>
            <person name="Copeland A."/>
            <person name="Barry K.W."/>
            <person name="Cichocki N."/>
            <person name="Veneault-Fourrey C."/>
            <person name="LaButti K."/>
            <person name="Lindquist E.A."/>
            <person name="Lipzen A."/>
            <person name="Lundell T."/>
            <person name="Morin E."/>
            <person name="Murat C."/>
            <person name="Riley R."/>
            <person name="Ohm R."/>
            <person name="Sun H."/>
            <person name="Tunlid A."/>
            <person name="Henrissat B."/>
            <person name="Grigoriev I.V."/>
            <person name="Hibbett D.S."/>
            <person name="Martin F."/>
        </authorList>
    </citation>
    <scope>NUCLEOTIDE SEQUENCE [LARGE SCALE GENOMIC DNA]</scope>
    <source>
        <strain evidence="4 5">MD-312</strain>
    </source>
</reference>
<dbReference type="Pfam" id="PF00400">
    <property type="entry name" value="WD40"/>
    <property type="match status" value="2"/>
</dbReference>
<organism evidence="4 5">
    <name type="scientific">Hydnomerulius pinastri MD-312</name>
    <dbReference type="NCBI Taxonomy" id="994086"/>
    <lineage>
        <taxon>Eukaryota</taxon>
        <taxon>Fungi</taxon>
        <taxon>Dikarya</taxon>
        <taxon>Basidiomycota</taxon>
        <taxon>Agaricomycotina</taxon>
        <taxon>Agaricomycetes</taxon>
        <taxon>Agaricomycetidae</taxon>
        <taxon>Boletales</taxon>
        <taxon>Boletales incertae sedis</taxon>
        <taxon>Leucogyrophana</taxon>
    </lineage>
</organism>
<dbReference type="OrthoDB" id="2687506at2759"/>
<dbReference type="PROSITE" id="PS00678">
    <property type="entry name" value="WD_REPEATS_1"/>
    <property type="match status" value="1"/>
</dbReference>
<dbReference type="SUPFAM" id="SSF50978">
    <property type="entry name" value="WD40 repeat-like"/>
    <property type="match status" value="1"/>
</dbReference>
<dbReference type="InterPro" id="IPR015943">
    <property type="entry name" value="WD40/YVTN_repeat-like_dom_sf"/>
</dbReference>
<protein>
    <submittedName>
        <fullName evidence="4">Uncharacterized protein</fullName>
    </submittedName>
</protein>
<dbReference type="PROSITE" id="PS50082">
    <property type="entry name" value="WD_REPEATS_2"/>
    <property type="match status" value="1"/>
</dbReference>
<proteinExistence type="predicted"/>
<evidence type="ECO:0000256" key="3">
    <source>
        <dbReference type="PROSITE-ProRule" id="PRU00221"/>
    </source>
</evidence>
<evidence type="ECO:0000313" key="4">
    <source>
        <dbReference type="EMBL" id="KIJ64035.1"/>
    </source>
</evidence>
<feature type="repeat" description="WD" evidence="3">
    <location>
        <begin position="3"/>
        <end position="39"/>
    </location>
</feature>
<dbReference type="InterPro" id="IPR019775">
    <property type="entry name" value="WD40_repeat_CS"/>
</dbReference>
<dbReference type="InterPro" id="IPR001680">
    <property type="entry name" value="WD40_rpt"/>
</dbReference>
<dbReference type="EMBL" id="KN839848">
    <property type="protein sequence ID" value="KIJ64035.1"/>
    <property type="molecule type" value="Genomic_DNA"/>
</dbReference>
<keyword evidence="5" id="KW-1185">Reference proteome</keyword>
<feature type="non-terminal residue" evidence="4">
    <location>
        <position position="1"/>
    </location>
</feature>
<dbReference type="PROSITE" id="PS50294">
    <property type="entry name" value="WD_REPEATS_REGION"/>
    <property type="match status" value="1"/>
</dbReference>
<dbReference type="Gene3D" id="2.130.10.10">
    <property type="entry name" value="YVTN repeat-like/Quinoprotein amine dehydrogenase"/>
    <property type="match status" value="1"/>
</dbReference>
<dbReference type="AlphaFoldDB" id="A0A0C9VZY7"/>
<evidence type="ECO:0000313" key="5">
    <source>
        <dbReference type="Proteomes" id="UP000053820"/>
    </source>
</evidence>
<gene>
    <name evidence="4" type="ORF">HYDPIDRAFT_75595</name>
</gene>
<evidence type="ECO:0000256" key="1">
    <source>
        <dbReference type="ARBA" id="ARBA00022574"/>
    </source>
</evidence>
<feature type="non-terminal residue" evidence="4">
    <location>
        <position position="71"/>
    </location>
</feature>
<keyword evidence="2" id="KW-0677">Repeat</keyword>
<dbReference type="Proteomes" id="UP000053820">
    <property type="component" value="Unassembled WGS sequence"/>
</dbReference>
<dbReference type="PANTHER" id="PTHR19848">
    <property type="entry name" value="WD40 REPEAT PROTEIN"/>
    <property type="match status" value="1"/>
</dbReference>
<name>A0A0C9VZY7_9AGAM</name>
<dbReference type="PANTHER" id="PTHR19848:SF8">
    <property type="entry name" value="F-BOX AND WD REPEAT DOMAIN CONTAINING 7"/>
    <property type="match status" value="1"/>
</dbReference>
<dbReference type="InterPro" id="IPR036322">
    <property type="entry name" value="WD40_repeat_dom_sf"/>
</dbReference>
<sequence>EIFQGHENGVTSVAFFPGSDPVVAGHHDGGMRIWDVQEGIQDGEVFKGHTSRVHCVAVSRDKRWIRSGRDD</sequence>
<evidence type="ECO:0000256" key="2">
    <source>
        <dbReference type="ARBA" id="ARBA00022737"/>
    </source>
</evidence>
<dbReference type="HOGENOM" id="CLU_000288_57_30_1"/>